<dbReference type="EMBL" id="BLAB01000001">
    <property type="protein sequence ID" value="GER92793.1"/>
    <property type="molecule type" value="Genomic_DNA"/>
</dbReference>
<organism evidence="2">
    <name type="scientific">hot springs metagenome</name>
    <dbReference type="NCBI Taxonomy" id="433727"/>
    <lineage>
        <taxon>unclassified sequences</taxon>
        <taxon>metagenomes</taxon>
        <taxon>ecological metagenomes</taxon>
    </lineage>
</organism>
<accession>A0A5J4KZ64</accession>
<dbReference type="AlphaFoldDB" id="A0A5J4KZ64"/>
<comment type="caution">
    <text evidence="2">The sequence shown here is derived from an EMBL/GenBank/DDBJ whole genome shotgun (WGS) entry which is preliminary data.</text>
</comment>
<evidence type="ECO:0000256" key="1">
    <source>
        <dbReference type="SAM" id="Coils"/>
    </source>
</evidence>
<proteinExistence type="predicted"/>
<reference evidence="2" key="1">
    <citation type="submission" date="2019-10" db="EMBL/GenBank/DDBJ databases">
        <title>Metagenomic sequencing of thiosulfate-disproportionating enrichment culture.</title>
        <authorList>
            <person name="Umezawa K."/>
            <person name="Kojima H."/>
            <person name="Fukui M."/>
        </authorList>
    </citation>
    <scope>NUCLEOTIDE SEQUENCE</scope>
    <source>
        <strain evidence="2">45J</strain>
    </source>
</reference>
<evidence type="ECO:0000313" key="2">
    <source>
        <dbReference type="EMBL" id="GER92793.1"/>
    </source>
</evidence>
<sequence length="67" mass="7881">MKDIIALKERLGLVEQELKTLTDKVTKLERDLKEIHDIKSEIKGIKVFLGRVYPEFKTQFPDILKKL</sequence>
<feature type="coiled-coil region" evidence="1">
    <location>
        <begin position="4"/>
        <end position="38"/>
    </location>
</feature>
<gene>
    <name evidence="2" type="ORF">A45J_0519</name>
</gene>
<name>A0A5J4KZ64_9ZZZZ</name>
<keyword evidence="1" id="KW-0175">Coiled coil</keyword>
<protein>
    <submittedName>
        <fullName evidence="2">Uncharacterized protein</fullName>
    </submittedName>
</protein>